<name>R4XH07_TAPDE</name>
<evidence type="ECO:0000256" key="1">
    <source>
        <dbReference type="SAM" id="MobiDB-lite"/>
    </source>
</evidence>
<proteinExistence type="predicted"/>
<organism evidence="3 4">
    <name type="scientific">Taphrina deformans (strain PYCC 5710 / ATCC 11124 / CBS 356.35 / IMI 108563 / JCM 9778 / NBRC 8474)</name>
    <name type="common">Peach leaf curl fungus</name>
    <name type="synonym">Lalaria deformans</name>
    <dbReference type="NCBI Taxonomy" id="1097556"/>
    <lineage>
        <taxon>Eukaryota</taxon>
        <taxon>Fungi</taxon>
        <taxon>Dikarya</taxon>
        <taxon>Ascomycota</taxon>
        <taxon>Taphrinomycotina</taxon>
        <taxon>Taphrinomycetes</taxon>
        <taxon>Taphrinales</taxon>
        <taxon>Taphrinaceae</taxon>
        <taxon>Taphrina</taxon>
    </lineage>
</organism>
<protein>
    <recommendedName>
        <fullName evidence="2">SDE2-like domain-containing protein</fullName>
    </recommendedName>
</protein>
<sequence>MVVMRNIIVYAPAPYNTLCIPCAGVEDEAEDGLDATIHVALSRRLPPTLLRDCTTHYAIPYTDTTSHALFVRVTGRLGGGKGGFGSQLRASRGARGRTRQDDSAMADVSGRKRRTVKQAERAVAQVMKERQTGGSDEGRRKRQLLMAVLDPDHPSPQTPKFDDEAYFGTSERLLADLKHALAQAHDGESDSGAGEFEDEGDDEGEASGESAGRRERGSASVKVGPRKLQGWDDDDDDDDDYAQSSEEEAPDAKLGMGKQKVPIKATEMHLRKRVKAN</sequence>
<evidence type="ECO:0000313" key="4">
    <source>
        <dbReference type="Proteomes" id="UP000013776"/>
    </source>
</evidence>
<dbReference type="VEuPathDB" id="FungiDB:TAPDE_005549"/>
<feature type="compositionally biased region" description="Acidic residues" evidence="1">
    <location>
        <begin position="231"/>
        <end position="249"/>
    </location>
</feature>
<evidence type="ECO:0000313" key="3">
    <source>
        <dbReference type="EMBL" id="CCG84973.1"/>
    </source>
</evidence>
<feature type="compositionally biased region" description="Acidic residues" evidence="1">
    <location>
        <begin position="195"/>
        <end position="206"/>
    </location>
</feature>
<dbReference type="Proteomes" id="UP000013776">
    <property type="component" value="Unassembled WGS sequence"/>
</dbReference>
<dbReference type="Pfam" id="PF22782">
    <property type="entry name" value="SDE2"/>
    <property type="match status" value="1"/>
</dbReference>
<dbReference type="EMBL" id="CAHR02000366">
    <property type="protein sequence ID" value="CCG84973.1"/>
    <property type="molecule type" value="Genomic_DNA"/>
</dbReference>
<feature type="region of interest" description="Disordered" evidence="1">
    <location>
        <begin position="183"/>
        <end position="277"/>
    </location>
</feature>
<reference evidence="3 4" key="1">
    <citation type="journal article" date="2013" name="MBio">
        <title>Genome sequencing of the plant pathogen Taphrina deformans, the causal agent of peach leaf curl.</title>
        <authorList>
            <person name="Cisse O.H."/>
            <person name="Almeida J.M.G.C.F."/>
            <person name="Fonseca A."/>
            <person name="Kumar A.A."/>
            <person name="Salojaervi J."/>
            <person name="Overmyer K."/>
            <person name="Hauser P.M."/>
            <person name="Pagni M."/>
        </authorList>
    </citation>
    <scope>NUCLEOTIDE SEQUENCE [LARGE SCALE GENOMIC DNA]</scope>
    <source>
        <strain evidence="4">PYCC 5710 / ATCC 11124 / CBS 356.35 / IMI 108563 / JCM 9778 / NBRC 8474</strain>
    </source>
</reference>
<evidence type="ECO:0000259" key="2">
    <source>
        <dbReference type="Pfam" id="PF22782"/>
    </source>
</evidence>
<dbReference type="InterPro" id="IPR053822">
    <property type="entry name" value="SDE2-like_dom"/>
</dbReference>
<dbReference type="AlphaFoldDB" id="R4XH07"/>
<keyword evidence="4" id="KW-1185">Reference proteome</keyword>
<feature type="domain" description="SDE2-like" evidence="2">
    <location>
        <begin position="79"/>
        <end position="182"/>
    </location>
</feature>
<feature type="region of interest" description="Disordered" evidence="1">
    <location>
        <begin position="82"/>
        <end position="117"/>
    </location>
</feature>
<accession>R4XH07</accession>
<dbReference type="STRING" id="1097556.R4XH07"/>
<comment type="caution">
    <text evidence="3">The sequence shown here is derived from an EMBL/GenBank/DDBJ whole genome shotgun (WGS) entry which is preliminary data.</text>
</comment>
<gene>
    <name evidence="3" type="ORF">TAPDE_005549</name>
</gene>